<comment type="caution">
    <text evidence="2">The sequence shown here is derived from an EMBL/GenBank/DDBJ whole genome shotgun (WGS) entry which is preliminary data.</text>
</comment>
<feature type="region of interest" description="Disordered" evidence="1">
    <location>
        <begin position="122"/>
        <end position="154"/>
    </location>
</feature>
<dbReference type="EMBL" id="BRZM01000121">
    <property type="protein sequence ID" value="GLD67887.1"/>
    <property type="molecule type" value="Genomic_DNA"/>
</dbReference>
<proteinExistence type="predicted"/>
<gene>
    <name evidence="2" type="ORF">AKAME5_001921200</name>
</gene>
<evidence type="ECO:0000256" key="1">
    <source>
        <dbReference type="SAM" id="MobiDB-lite"/>
    </source>
</evidence>
<keyword evidence="3" id="KW-1185">Reference proteome</keyword>
<sequence>MVLFTRGDDLEVDGVSIDEFIGQNPDLQASSDSVVEDTMCSTTSDYVLPCSSCGYYTSWDELLHELLNMILSLVSDVDIQMSEQIWFLIKSRHQFKDLQRREKDVNNERLFRGSSSLFKQRKEKIGRGKEGRTFGKGGRQKRHRKVLRDNIERS</sequence>
<accession>A0AAD3N519</accession>
<dbReference type="AlphaFoldDB" id="A0AAD3N519"/>
<reference evidence="2" key="1">
    <citation type="submission" date="2022-08" db="EMBL/GenBank/DDBJ databases">
        <title>Genome sequencing of akame (Lates japonicus).</title>
        <authorList>
            <person name="Hashiguchi Y."/>
            <person name="Takahashi H."/>
        </authorList>
    </citation>
    <scope>NUCLEOTIDE SEQUENCE</scope>
    <source>
        <strain evidence="2">Kochi</strain>
    </source>
</reference>
<protein>
    <submittedName>
        <fullName evidence="2">GTPase IMAP family member 8-like protein</fullName>
    </submittedName>
</protein>
<name>A0AAD3N519_LATJO</name>
<evidence type="ECO:0000313" key="2">
    <source>
        <dbReference type="EMBL" id="GLD67887.1"/>
    </source>
</evidence>
<evidence type="ECO:0000313" key="3">
    <source>
        <dbReference type="Proteomes" id="UP001279410"/>
    </source>
</evidence>
<feature type="compositionally biased region" description="Basic and acidic residues" evidence="1">
    <location>
        <begin position="123"/>
        <end position="133"/>
    </location>
</feature>
<organism evidence="2 3">
    <name type="scientific">Lates japonicus</name>
    <name type="common">Japanese lates</name>
    <dbReference type="NCBI Taxonomy" id="270547"/>
    <lineage>
        <taxon>Eukaryota</taxon>
        <taxon>Metazoa</taxon>
        <taxon>Chordata</taxon>
        <taxon>Craniata</taxon>
        <taxon>Vertebrata</taxon>
        <taxon>Euteleostomi</taxon>
        <taxon>Actinopterygii</taxon>
        <taxon>Neopterygii</taxon>
        <taxon>Teleostei</taxon>
        <taxon>Neoteleostei</taxon>
        <taxon>Acanthomorphata</taxon>
        <taxon>Carangaria</taxon>
        <taxon>Carangaria incertae sedis</taxon>
        <taxon>Centropomidae</taxon>
        <taxon>Lates</taxon>
    </lineage>
</organism>
<dbReference type="Proteomes" id="UP001279410">
    <property type="component" value="Unassembled WGS sequence"/>
</dbReference>